<dbReference type="EMBL" id="CP003333">
    <property type="protein sequence ID" value="AFL69180.1"/>
    <property type="molecule type" value="Genomic_DNA"/>
</dbReference>
<reference evidence="1 2" key="1">
    <citation type="submission" date="2012-06" db="EMBL/GenBank/DDBJ databases">
        <title>Complete sequence of Sulfurospirillum barnesii SES-3.</title>
        <authorList>
            <consortium name="US DOE Joint Genome Institute"/>
            <person name="Lucas S."/>
            <person name="Han J."/>
            <person name="Lapidus A."/>
            <person name="Cheng J.-F."/>
            <person name="Goodwin L."/>
            <person name="Pitluck S."/>
            <person name="Peters L."/>
            <person name="Ovchinnikova G."/>
            <person name="Lu M."/>
            <person name="Detter J.C."/>
            <person name="Han C."/>
            <person name="Tapia R."/>
            <person name="Land M."/>
            <person name="Hauser L."/>
            <person name="Kyrpides N."/>
            <person name="Ivanova N."/>
            <person name="Pagani I."/>
            <person name="Stolz J."/>
            <person name="Arkin A."/>
            <person name="Dehal P."/>
            <person name="Oremland R."/>
            <person name="Saltikov C."/>
            <person name="Basu P."/>
            <person name="Hollibaugh J."/>
            <person name="Newman D."/>
            <person name="Stolyar S."/>
            <person name="Hazen T."/>
            <person name="Woyke T."/>
        </authorList>
    </citation>
    <scope>NUCLEOTIDE SEQUENCE [LARGE SCALE GENOMIC DNA]</scope>
    <source>
        <strain evidence="2">ATCC 700032 / DSM 10660 / SES-3</strain>
    </source>
</reference>
<dbReference type="KEGG" id="sba:Sulba_1900"/>
<proteinExistence type="predicted"/>
<accession>I3XZ06</accession>
<dbReference type="HOGENOM" id="CLU_1233632_0_0_7"/>
<protein>
    <submittedName>
        <fullName evidence="1">Uncharacterized protein</fullName>
    </submittedName>
</protein>
<dbReference type="AlphaFoldDB" id="I3XZ06"/>
<organism evidence="1 2">
    <name type="scientific">Sulfurospirillum barnesii (strain ATCC 700032 / DSM 10660 / SES-3)</name>
    <dbReference type="NCBI Taxonomy" id="760154"/>
    <lineage>
        <taxon>Bacteria</taxon>
        <taxon>Pseudomonadati</taxon>
        <taxon>Campylobacterota</taxon>
        <taxon>Epsilonproteobacteria</taxon>
        <taxon>Campylobacterales</taxon>
        <taxon>Sulfurospirillaceae</taxon>
        <taxon>Sulfurospirillum</taxon>
    </lineage>
</organism>
<keyword evidence="2" id="KW-1185">Reference proteome</keyword>
<evidence type="ECO:0000313" key="2">
    <source>
        <dbReference type="Proteomes" id="UP000006176"/>
    </source>
</evidence>
<gene>
    <name evidence="1" type="ordered locus">Sulba_1900</name>
</gene>
<dbReference type="Proteomes" id="UP000006176">
    <property type="component" value="Chromosome"/>
</dbReference>
<evidence type="ECO:0000313" key="1">
    <source>
        <dbReference type="EMBL" id="AFL69180.1"/>
    </source>
</evidence>
<dbReference type="PATRIC" id="fig|760154.4.peg.1897"/>
<dbReference type="RefSeq" id="WP_014770056.1">
    <property type="nucleotide sequence ID" value="NC_018002.1"/>
</dbReference>
<name>I3XZ06_SULBS</name>
<dbReference type="STRING" id="760154.Sulba_1900"/>
<dbReference type="OrthoDB" id="5782846at2"/>
<dbReference type="eggNOG" id="ENOG50332M2">
    <property type="taxonomic scope" value="Bacteria"/>
</dbReference>
<sequence length="235" mass="27338">MKSLHVTTKEVQALLGEMLVLSVDPQKVDTYGYPSLMSRSFVRVLGFFIGKKRSEKFFKNLDHLFSPSGNWDCNVIKIEKIGRYKRMENLWKHRNNFRKSIWYKLATLQLILGRYFGQGVRYKKRSIKTFKELDTFFDKYLLGLFYSLNINGYRTDIEQDMPEVSIGRNGEIIKSKSGRHRFVVARIVGIKTMPVLVSHIHPLWLEKIGGSMEGEGLERLKIALRELASHHIKGL</sequence>